<feature type="non-terminal residue" evidence="2">
    <location>
        <position position="397"/>
    </location>
</feature>
<dbReference type="InterPro" id="IPR010121">
    <property type="entry name" value="Pyruvate_phosphate_dikinase"/>
</dbReference>
<dbReference type="Gene3D" id="1.20.80.30">
    <property type="match status" value="1"/>
</dbReference>
<dbReference type="InterPro" id="IPR013815">
    <property type="entry name" value="ATP_grasp_subdomain_1"/>
</dbReference>
<gene>
    <name evidence="2" type="ORF">S01H4_19564</name>
</gene>
<dbReference type="Pfam" id="PF01326">
    <property type="entry name" value="PPDK_N"/>
    <property type="match status" value="1"/>
</dbReference>
<dbReference type="InterPro" id="IPR002192">
    <property type="entry name" value="PPDK_AMP/ATP-bd"/>
</dbReference>
<evidence type="ECO:0000259" key="1">
    <source>
        <dbReference type="Pfam" id="PF01326"/>
    </source>
</evidence>
<proteinExistence type="predicted"/>
<protein>
    <recommendedName>
        <fullName evidence="1">Pyruvate phosphate dikinase AMP/ATP-binding domain-containing protein</fullName>
    </recommendedName>
</protein>
<dbReference type="SUPFAM" id="SSF56059">
    <property type="entry name" value="Glutathione synthetase ATP-binding domain-like"/>
    <property type="match status" value="1"/>
</dbReference>
<dbReference type="PANTHER" id="PTHR22931:SF9">
    <property type="entry name" value="PYRUVATE, PHOSPHATE DIKINASE 1, CHLOROPLASTIC"/>
    <property type="match status" value="1"/>
</dbReference>
<feature type="domain" description="Pyruvate phosphate dikinase AMP/ATP-binding" evidence="1">
    <location>
        <begin position="105"/>
        <end position="321"/>
    </location>
</feature>
<dbReference type="Gene3D" id="3.30.470.20">
    <property type="entry name" value="ATP-grasp fold, B domain"/>
    <property type="match status" value="1"/>
</dbReference>
<sequence length="397" mass="44133">HFSDLARTHISEHRDSLAKLGGGALGDDPWDFVHLSHTEDITRRVEDWGSVSLQARYGGKGCGLIYISYLGIPTRDAFIMPTALPRRDLHQSEAQKLDIELMRHVRILEQDIAQNEGTKLQLGDPDAPLLLAVRGGSVFSMPGMLATVVFTGMTDAVAAALAIEDEWYAWDSYRRFLASYAAAVWHLDLEEFNLIEKAKRRHGVGLKTDLPGSVMRDVVEASKAVIRESGHGKHLDAILNDAELQLKTAMRAVHGSWNGERARRYRDIKHLSEGWNTAVTVQQMASGNRSNEEEMKPGMDEKRISLTGVIPFTRMTTSGFRAFTGDVKFSACGDDLVGGLTAAKSFEPVRELRSQAPMLERKLNHISARLRRFHGSDAEIEFTVERGVLSILQTRSA</sequence>
<dbReference type="PANTHER" id="PTHR22931">
    <property type="entry name" value="PHOSPHOENOLPYRUVATE DIKINASE-RELATED"/>
    <property type="match status" value="1"/>
</dbReference>
<dbReference type="GO" id="GO:0050242">
    <property type="term" value="F:pyruvate, phosphate dikinase activity"/>
    <property type="evidence" value="ECO:0007669"/>
    <property type="project" value="InterPro"/>
</dbReference>
<evidence type="ECO:0000313" key="2">
    <source>
        <dbReference type="EMBL" id="GAG57328.1"/>
    </source>
</evidence>
<name>X0ZAA2_9ZZZZ</name>
<dbReference type="GO" id="GO:0005524">
    <property type="term" value="F:ATP binding"/>
    <property type="evidence" value="ECO:0007669"/>
    <property type="project" value="InterPro"/>
</dbReference>
<dbReference type="Gene3D" id="3.30.1490.20">
    <property type="entry name" value="ATP-grasp fold, A domain"/>
    <property type="match status" value="1"/>
</dbReference>
<feature type="non-terminal residue" evidence="2">
    <location>
        <position position="1"/>
    </location>
</feature>
<dbReference type="GO" id="GO:0016301">
    <property type="term" value="F:kinase activity"/>
    <property type="evidence" value="ECO:0007669"/>
    <property type="project" value="InterPro"/>
</dbReference>
<reference evidence="2" key="1">
    <citation type="journal article" date="2014" name="Front. Microbiol.">
        <title>High frequency of phylogenetically diverse reductive dehalogenase-homologous genes in deep subseafloor sedimentary metagenomes.</title>
        <authorList>
            <person name="Kawai M."/>
            <person name="Futagami T."/>
            <person name="Toyoda A."/>
            <person name="Takaki Y."/>
            <person name="Nishi S."/>
            <person name="Hori S."/>
            <person name="Arai W."/>
            <person name="Tsubouchi T."/>
            <person name="Morono Y."/>
            <person name="Uchiyama I."/>
            <person name="Ito T."/>
            <person name="Fujiyama A."/>
            <person name="Inagaki F."/>
            <person name="Takami H."/>
        </authorList>
    </citation>
    <scope>NUCLEOTIDE SEQUENCE</scope>
    <source>
        <strain evidence="2">Expedition CK06-06</strain>
    </source>
</reference>
<comment type="caution">
    <text evidence="2">The sequence shown here is derived from an EMBL/GenBank/DDBJ whole genome shotgun (WGS) entry which is preliminary data.</text>
</comment>
<dbReference type="EMBL" id="BART01008732">
    <property type="protein sequence ID" value="GAG57328.1"/>
    <property type="molecule type" value="Genomic_DNA"/>
</dbReference>
<dbReference type="AlphaFoldDB" id="X0ZAA2"/>
<organism evidence="2">
    <name type="scientific">marine sediment metagenome</name>
    <dbReference type="NCBI Taxonomy" id="412755"/>
    <lineage>
        <taxon>unclassified sequences</taxon>
        <taxon>metagenomes</taxon>
        <taxon>ecological metagenomes</taxon>
    </lineage>
</organism>
<accession>X0ZAA2</accession>